<evidence type="ECO:0000256" key="3">
    <source>
        <dbReference type="ARBA" id="ARBA00022970"/>
    </source>
</evidence>
<keyword evidence="2" id="KW-0732">Signal</keyword>
<dbReference type="Proteomes" id="UP000615687">
    <property type="component" value="Unassembled WGS sequence"/>
</dbReference>
<organism evidence="5 6">
    <name type="scientific">Roseibium polysiphoniae</name>
    <dbReference type="NCBI Taxonomy" id="2571221"/>
    <lineage>
        <taxon>Bacteria</taxon>
        <taxon>Pseudomonadati</taxon>
        <taxon>Pseudomonadota</taxon>
        <taxon>Alphaproteobacteria</taxon>
        <taxon>Hyphomicrobiales</taxon>
        <taxon>Stappiaceae</taxon>
        <taxon>Roseibium</taxon>
    </lineage>
</organism>
<sequence length="393" mass="42018">MKRILSALTLGAGLGAAVLTGTVAPAAAEGLKVGFLATLSGPPAVLGQHMRDGFLLGVKQANGRLGGIETEVIVVDDELKPDGAITKVQGLLERDKVDIMAGVVFSNVMMAVYKPIIQSETIFIGANAGPSPIAGRGCSPYFFSTSYQNDQNHEVMGRYASQKGYGKVVVMAPNYQAGKDAVAGFKRHYSGTVVQEIYTKLGQLDFSAELARIADEQPDALFTFMPGGMGVNLVKQYSQAGLKDLIPFLSTFTVDETTLPATKDMAVGLYSGAEWASDIDNEANARFVRAFEAEYGYPPSLYAAQGYDAARLIDGAVSMAGGVQDKKSLLSALAAAPFESVRGDFRFNNNQFPIQDFYLVEAVKRAEGKYVTQLVEKVFDDVGDAYAGSCRMK</sequence>
<keyword evidence="3" id="KW-0029">Amino-acid transport</keyword>
<evidence type="ECO:0000256" key="2">
    <source>
        <dbReference type="ARBA" id="ARBA00022729"/>
    </source>
</evidence>
<protein>
    <submittedName>
        <fullName evidence="5">ABC transporter substrate-binding protein</fullName>
    </submittedName>
</protein>
<name>A0ABR9C5V2_9HYPH</name>
<dbReference type="InterPro" id="IPR028082">
    <property type="entry name" value="Peripla_BP_I"/>
</dbReference>
<keyword evidence="3" id="KW-0813">Transport</keyword>
<dbReference type="RefSeq" id="WP_192106635.1">
    <property type="nucleotide sequence ID" value="NZ_JACYXJ010000001.1"/>
</dbReference>
<evidence type="ECO:0000313" key="6">
    <source>
        <dbReference type="Proteomes" id="UP000615687"/>
    </source>
</evidence>
<dbReference type="EMBL" id="JACYXJ010000001">
    <property type="protein sequence ID" value="MBD8874928.1"/>
    <property type="molecule type" value="Genomic_DNA"/>
</dbReference>
<evidence type="ECO:0000256" key="1">
    <source>
        <dbReference type="ARBA" id="ARBA00010062"/>
    </source>
</evidence>
<dbReference type="CDD" id="cd06359">
    <property type="entry name" value="PBP1_Nba-like"/>
    <property type="match status" value="1"/>
</dbReference>
<dbReference type="Pfam" id="PF13458">
    <property type="entry name" value="Peripla_BP_6"/>
    <property type="match status" value="1"/>
</dbReference>
<proteinExistence type="inferred from homology"/>
<dbReference type="InterPro" id="IPR051010">
    <property type="entry name" value="BCAA_transport"/>
</dbReference>
<gene>
    <name evidence="5" type="ORF">IG617_01395</name>
</gene>
<dbReference type="InterPro" id="IPR028081">
    <property type="entry name" value="Leu-bd"/>
</dbReference>
<dbReference type="SUPFAM" id="SSF53822">
    <property type="entry name" value="Periplasmic binding protein-like I"/>
    <property type="match status" value="1"/>
</dbReference>
<dbReference type="Gene3D" id="3.40.50.2300">
    <property type="match status" value="2"/>
</dbReference>
<feature type="domain" description="Leucine-binding protein" evidence="4">
    <location>
        <begin position="31"/>
        <end position="363"/>
    </location>
</feature>
<evidence type="ECO:0000313" key="5">
    <source>
        <dbReference type="EMBL" id="MBD8874928.1"/>
    </source>
</evidence>
<reference evidence="5 6" key="1">
    <citation type="submission" date="2020-09" db="EMBL/GenBank/DDBJ databases">
        <title>The genome sequence of type strain Labrenzia polysiphoniae KACC 19711.</title>
        <authorList>
            <person name="Liu Y."/>
        </authorList>
    </citation>
    <scope>NUCLEOTIDE SEQUENCE [LARGE SCALE GENOMIC DNA]</scope>
    <source>
        <strain evidence="5 6">KACC 19711</strain>
    </source>
</reference>
<dbReference type="PANTHER" id="PTHR30483">
    <property type="entry name" value="LEUCINE-SPECIFIC-BINDING PROTEIN"/>
    <property type="match status" value="1"/>
</dbReference>
<evidence type="ECO:0000259" key="4">
    <source>
        <dbReference type="Pfam" id="PF13458"/>
    </source>
</evidence>
<accession>A0ABR9C5V2</accession>
<keyword evidence="6" id="KW-1185">Reference proteome</keyword>
<comment type="caution">
    <text evidence="5">The sequence shown here is derived from an EMBL/GenBank/DDBJ whole genome shotgun (WGS) entry which is preliminary data.</text>
</comment>
<dbReference type="PANTHER" id="PTHR30483:SF6">
    <property type="entry name" value="PERIPLASMIC BINDING PROTEIN OF ABC TRANSPORTER FOR NATURAL AMINO ACIDS"/>
    <property type="match status" value="1"/>
</dbReference>
<comment type="similarity">
    <text evidence="1">Belongs to the leucine-binding protein family.</text>
</comment>